<evidence type="ECO:0000313" key="2">
    <source>
        <dbReference type="EMBL" id="CAL4106436.1"/>
    </source>
</evidence>
<protein>
    <submittedName>
        <fullName evidence="2">Uncharacterized protein</fullName>
    </submittedName>
</protein>
<sequence length="114" mass="12679">MSSDVTRWLVLAIVIYSVLAAASTDDDAPVARFKRQSDQVLAEYIARAAMNRPRHSDVSSLIKTLDLNRIGRRKRGWGEIISAANLGDFRAPADNTDDFRAHFDNSGDFRAQAN</sequence>
<evidence type="ECO:0000256" key="1">
    <source>
        <dbReference type="SAM" id="SignalP"/>
    </source>
</evidence>
<dbReference type="EMBL" id="CAXKWB010013057">
    <property type="protein sequence ID" value="CAL4106436.1"/>
    <property type="molecule type" value="Genomic_DNA"/>
</dbReference>
<reference evidence="2 3" key="1">
    <citation type="submission" date="2024-05" db="EMBL/GenBank/DDBJ databases">
        <authorList>
            <person name="Wallberg A."/>
        </authorList>
    </citation>
    <scope>NUCLEOTIDE SEQUENCE [LARGE SCALE GENOMIC DNA]</scope>
</reference>
<evidence type="ECO:0000313" key="3">
    <source>
        <dbReference type="Proteomes" id="UP001497623"/>
    </source>
</evidence>
<gene>
    <name evidence="2" type="ORF">MNOR_LOCUS18336</name>
</gene>
<keyword evidence="3" id="KW-1185">Reference proteome</keyword>
<keyword evidence="1" id="KW-0732">Signal</keyword>
<comment type="caution">
    <text evidence="2">The sequence shown here is derived from an EMBL/GenBank/DDBJ whole genome shotgun (WGS) entry which is preliminary data.</text>
</comment>
<accession>A0AAV2QXQ9</accession>
<dbReference type="AlphaFoldDB" id="A0AAV2QXQ9"/>
<dbReference type="Proteomes" id="UP001497623">
    <property type="component" value="Unassembled WGS sequence"/>
</dbReference>
<name>A0AAV2QXQ9_MEGNR</name>
<feature type="chain" id="PRO_5043371233" evidence="1">
    <location>
        <begin position="21"/>
        <end position="114"/>
    </location>
</feature>
<organism evidence="2 3">
    <name type="scientific">Meganyctiphanes norvegica</name>
    <name type="common">Northern krill</name>
    <name type="synonym">Thysanopoda norvegica</name>
    <dbReference type="NCBI Taxonomy" id="48144"/>
    <lineage>
        <taxon>Eukaryota</taxon>
        <taxon>Metazoa</taxon>
        <taxon>Ecdysozoa</taxon>
        <taxon>Arthropoda</taxon>
        <taxon>Crustacea</taxon>
        <taxon>Multicrustacea</taxon>
        <taxon>Malacostraca</taxon>
        <taxon>Eumalacostraca</taxon>
        <taxon>Eucarida</taxon>
        <taxon>Euphausiacea</taxon>
        <taxon>Euphausiidae</taxon>
        <taxon>Meganyctiphanes</taxon>
    </lineage>
</organism>
<feature type="signal peptide" evidence="1">
    <location>
        <begin position="1"/>
        <end position="20"/>
    </location>
</feature>
<proteinExistence type="predicted"/>